<evidence type="ECO:0000256" key="1">
    <source>
        <dbReference type="SAM" id="Phobius"/>
    </source>
</evidence>
<proteinExistence type="predicted"/>
<feature type="transmembrane region" description="Helical" evidence="1">
    <location>
        <begin position="6"/>
        <end position="27"/>
    </location>
</feature>
<dbReference type="Proteomes" id="UP001596203">
    <property type="component" value="Unassembled WGS sequence"/>
</dbReference>
<comment type="caution">
    <text evidence="3">The sequence shown here is derived from an EMBL/GenBank/DDBJ whole genome shotgun (WGS) entry which is preliminary data.</text>
</comment>
<feature type="transmembrane region" description="Helical" evidence="1">
    <location>
        <begin position="207"/>
        <end position="226"/>
    </location>
</feature>
<keyword evidence="4" id="KW-1185">Reference proteome</keyword>
<dbReference type="InterPro" id="IPR048389">
    <property type="entry name" value="YciQ-like_C"/>
</dbReference>
<name>A0ABW1KM60_9ACTN</name>
<evidence type="ECO:0000313" key="4">
    <source>
        <dbReference type="Proteomes" id="UP001596203"/>
    </source>
</evidence>
<reference evidence="4" key="1">
    <citation type="journal article" date="2019" name="Int. J. Syst. Evol. Microbiol.">
        <title>The Global Catalogue of Microorganisms (GCM) 10K type strain sequencing project: providing services to taxonomists for standard genome sequencing and annotation.</title>
        <authorList>
            <consortium name="The Broad Institute Genomics Platform"/>
            <consortium name="The Broad Institute Genome Sequencing Center for Infectious Disease"/>
            <person name="Wu L."/>
            <person name="Ma J."/>
        </authorList>
    </citation>
    <scope>NUCLEOTIDE SEQUENCE [LARGE SCALE GENOMIC DNA]</scope>
    <source>
        <strain evidence="4">ZS-35-S2</strain>
    </source>
</reference>
<sequence>MNAVDLVVEVGLPAASLAVWATAYWAARLATRPRHVPPTAPAAELPGPESPALVSLLANRWRITTDAAESTLLDLAARGYLELRQAGPDPMGTTVHLVDGPTDRPGDELNGYERQVLHRVVERAVDGVLPLTALAMHDEQQSARWSKTFRRSVAAEARRLGLSRRRFPKKLVTGLTVVGGVAALGVGLGALHYLIRSGELANTDSDNTFGGLAVILVTASVLAGIAGRDHGERDTPDGRTVAARWLGLRAWLEGQQSFADAPPAAVTVWRRHLSYGAALGITRTASRIIHLGLADRERLWSAYGGRWRQVSVSYPSGLPRYGQSLGWIGFRAVLAGMVGGTLTSVLGSLWLGEGGWAYTGQESGLPSVASDEWWRLLTGDPIMVGFALAGIGALCYAGYLALRVVLDLAAPGSVTGEVLWHQVWQTRHSESAGRTRVPVNYYLAVDDGRADRTRAWVLPAEIADQCRLGDVITARVRPWTRRVRSVTVHRPARV</sequence>
<organism evidence="3 4">
    <name type="scientific">Plantactinospora solaniradicis</name>
    <dbReference type="NCBI Taxonomy" id="1723736"/>
    <lineage>
        <taxon>Bacteria</taxon>
        <taxon>Bacillati</taxon>
        <taxon>Actinomycetota</taxon>
        <taxon>Actinomycetes</taxon>
        <taxon>Micromonosporales</taxon>
        <taxon>Micromonosporaceae</taxon>
        <taxon>Plantactinospora</taxon>
    </lineage>
</organism>
<dbReference type="Pfam" id="PF20990">
    <property type="entry name" value="DUF2207_C"/>
    <property type="match status" value="1"/>
</dbReference>
<evidence type="ECO:0000259" key="2">
    <source>
        <dbReference type="Pfam" id="PF20990"/>
    </source>
</evidence>
<feature type="transmembrane region" description="Helical" evidence="1">
    <location>
        <begin position="382"/>
        <end position="402"/>
    </location>
</feature>
<accession>A0ABW1KM60</accession>
<keyword evidence="1" id="KW-0472">Membrane</keyword>
<gene>
    <name evidence="3" type="ORF">ACFP2T_37875</name>
</gene>
<feature type="domain" description="Predicted membrane protein YciQ-like C-terminal" evidence="2">
    <location>
        <begin position="43"/>
        <end position="285"/>
    </location>
</feature>
<keyword evidence="1" id="KW-0812">Transmembrane</keyword>
<protein>
    <submittedName>
        <fullName evidence="3">DUF2207 family protein</fullName>
    </submittedName>
</protein>
<feature type="transmembrane region" description="Helical" evidence="1">
    <location>
        <begin position="171"/>
        <end position="195"/>
    </location>
</feature>
<dbReference type="EMBL" id="JBHSPR010000054">
    <property type="protein sequence ID" value="MFC6021918.1"/>
    <property type="molecule type" value="Genomic_DNA"/>
</dbReference>
<keyword evidence="1" id="KW-1133">Transmembrane helix</keyword>
<feature type="transmembrane region" description="Helical" evidence="1">
    <location>
        <begin position="328"/>
        <end position="351"/>
    </location>
</feature>
<evidence type="ECO:0000313" key="3">
    <source>
        <dbReference type="EMBL" id="MFC6021918.1"/>
    </source>
</evidence>